<dbReference type="Pfam" id="PF03171">
    <property type="entry name" value="2OG-FeII_Oxy"/>
    <property type="match status" value="1"/>
</dbReference>
<name>A0ABS8VFI5_DATST</name>
<evidence type="ECO:0000313" key="9">
    <source>
        <dbReference type="Proteomes" id="UP000823775"/>
    </source>
</evidence>
<evidence type="ECO:0000259" key="7">
    <source>
        <dbReference type="PROSITE" id="PS51471"/>
    </source>
</evidence>
<evidence type="ECO:0000256" key="4">
    <source>
        <dbReference type="ARBA" id="ARBA00023002"/>
    </source>
</evidence>
<dbReference type="InterPro" id="IPR044861">
    <property type="entry name" value="IPNS-like_FE2OG_OXY"/>
</dbReference>
<keyword evidence="4 6" id="KW-0560">Oxidoreductase</keyword>
<accession>A0ABS8VFI5</accession>
<dbReference type="InterPro" id="IPR026992">
    <property type="entry name" value="DIOX_N"/>
</dbReference>
<comment type="similarity">
    <text evidence="1 6">Belongs to the iron/ascorbate-dependent oxidoreductase family.</text>
</comment>
<feature type="domain" description="Fe2OG dioxygenase" evidence="7">
    <location>
        <begin position="245"/>
        <end position="351"/>
    </location>
</feature>
<dbReference type="InterPro" id="IPR005123">
    <property type="entry name" value="Oxoglu/Fe-dep_dioxygenase_dom"/>
</dbReference>
<evidence type="ECO:0000256" key="6">
    <source>
        <dbReference type="RuleBase" id="RU003682"/>
    </source>
</evidence>
<evidence type="ECO:0000313" key="8">
    <source>
        <dbReference type="EMBL" id="MCD9646055.1"/>
    </source>
</evidence>
<comment type="caution">
    <text evidence="8">The sequence shown here is derived from an EMBL/GenBank/DDBJ whole genome shotgun (WGS) entry which is preliminary data.</text>
</comment>
<evidence type="ECO:0000256" key="3">
    <source>
        <dbReference type="ARBA" id="ARBA00022896"/>
    </source>
</evidence>
<evidence type="ECO:0000256" key="1">
    <source>
        <dbReference type="ARBA" id="ARBA00008056"/>
    </source>
</evidence>
<proteinExistence type="inferred from homology"/>
<dbReference type="EMBL" id="JACEIK010004656">
    <property type="protein sequence ID" value="MCD9646055.1"/>
    <property type="molecule type" value="Genomic_DNA"/>
</dbReference>
<evidence type="ECO:0000256" key="2">
    <source>
        <dbReference type="ARBA" id="ARBA00022723"/>
    </source>
</evidence>
<keyword evidence="5 6" id="KW-0408">Iron</keyword>
<dbReference type="PANTHER" id="PTHR10209">
    <property type="entry name" value="OXIDOREDUCTASE, 2OG-FE II OXYGENASE FAMILY PROTEIN"/>
    <property type="match status" value="1"/>
</dbReference>
<dbReference type="SUPFAM" id="SSF51197">
    <property type="entry name" value="Clavaminate synthase-like"/>
    <property type="match status" value="1"/>
</dbReference>
<protein>
    <recommendedName>
        <fullName evidence="7">Fe2OG dioxygenase domain-containing protein</fullName>
    </recommendedName>
</protein>
<reference evidence="8 9" key="1">
    <citation type="journal article" date="2021" name="BMC Genomics">
        <title>Datura genome reveals duplications of psychoactive alkaloid biosynthetic genes and high mutation rate following tissue culture.</title>
        <authorList>
            <person name="Rajewski A."/>
            <person name="Carter-House D."/>
            <person name="Stajich J."/>
            <person name="Litt A."/>
        </authorList>
    </citation>
    <scope>NUCLEOTIDE SEQUENCE [LARGE SCALE GENOMIC DNA]</scope>
    <source>
        <strain evidence="8">AR-01</strain>
    </source>
</reference>
<dbReference type="Gene3D" id="2.60.120.330">
    <property type="entry name" value="B-lactam Antibiotic, Isopenicillin N Synthase, Chain"/>
    <property type="match status" value="1"/>
</dbReference>
<dbReference type="PANTHER" id="PTHR10209:SF751">
    <property type="entry name" value="OS06G0255100 PROTEIN"/>
    <property type="match status" value="1"/>
</dbReference>
<keyword evidence="9" id="KW-1185">Reference proteome</keyword>
<keyword evidence="2 6" id="KW-0479">Metal-binding</keyword>
<keyword evidence="3" id="KW-0847">Vitamin C</keyword>
<organism evidence="8 9">
    <name type="scientific">Datura stramonium</name>
    <name type="common">Jimsonweed</name>
    <name type="synonym">Common thornapple</name>
    <dbReference type="NCBI Taxonomy" id="4076"/>
    <lineage>
        <taxon>Eukaryota</taxon>
        <taxon>Viridiplantae</taxon>
        <taxon>Streptophyta</taxon>
        <taxon>Embryophyta</taxon>
        <taxon>Tracheophyta</taxon>
        <taxon>Spermatophyta</taxon>
        <taxon>Magnoliopsida</taxon>
        <taxon>eudicotyledons</taxon>
        <taxon>Gunneridae</taxon>
        <taxon>Pentapetalae</taxon>
        <taxon>asterids</taxon>
        <taxon>lamiids</taxon>
        <taxon>Solanales</taxon>
        <taxon>Solanaceae</taxon>
        <taxon>Solanoideae</taxon>
        <taxon>Datureae</taxon>
        <taxon>Datura</taxon>
    </lineage>
</organism>
<dbReference type="Pfam" id="PF14226">
    <property type="entry name" value="DIOX_N"/>
    <property type="match status" value="1"/>
</dbReference>
<dbReference type="Proteomes" id="UP000823775">
    <property type="component" value="Unassembled WGS sequence"/>
</dbReference>
<sequence length="405" mass="45894">MFSSQPLTANQFLLFSTLPLHNFPFPIQKLHFYSTKLAAKMSNPTRNPNPLPDSDRLKELKEFDESKIGVKGLVDKGFTTIPSFFIHPEEPNTEPKTRSGYRHSIPVVDFSAPRATLVEQIRSASTTLGFFQIINHSVPVDAINRIVGSIKSFNEQPDEGKMKYYSRDLSRGAAYSTNFDLYNSKAASWRDTLQMRLAPTPPEWEYVPEVCREAAVEWDKEVVKIGEELMGLLCEGLGVKKERLKELSCLDARVMAAHYYPYCPQPELTKGLTPHTDPGVLTVLVQNEVTGLQVKFGEDWVDLEPIPGAIVINIGDILQIISNDEYKSVEHRVLANPFQEPRVSVAVFLNPGQRESSFGPLPELISDEKPAVYRELIFADYMRRFFSKELDGKTLTNYYRLSNQI</sequence>
<dbReference type="InterPro" id="IPR027443">
    <property type="entry name" value="IPNS-like_sf"/>
</dbReference>
<dbReference type="PROSITE" id="PS51471">
    <property type="entry name" value="FE2OG_OXY"/>
    <property type="match status" value="1"/>
</dbReference>
<evidence type="ECO:0000256" key="5">
    <source>
        <dbReference type="ARBA" id="ARBA00023004"/>
    </source>
</evidence>
<gene>
    <name evidence="8" type="ORF">HAX54_035579</name>
</gene>